<comment type="caution">
    <text evidence="13">The sequence shown here is derived from an EMBL/GenBank/DDBJ whole genome shotgun (WGS) entry which is preliminary data.</text>
</comment>
<evidence type="ECO:0000256" key="11">
    <source>
        <dbReference type="SAM" id="Phobius"/>
    </source>
</evidence>
<keyword evidence="8 11" id="KW-0472">Membrane</keyword>
<dbReference type="OrthoDB" id="271604at2759"/>
<evidence type="ECO:0000256" key="4">
    <source>
        <dbReference type="ARBA" id="ARBA00022692"/>
    </source>
</evidence>
<feature type="transmembrane region" description="Helical" evidence="11">
    <location>
        <begin position="15"/>
        <end position="33"/>
    </location>
</feature>
<dbReference type="GO" id="GO:0005789">
    <property type="term" value="C:endoplasmic reticulum membrane"/>
    <property type="evidence" value="ECO:0007669"/>
    <property type="project" value="UniProtKB-SubCell"/>
</dbReference>
<evidence type="ECO:0000256" key="1">
    <source>
        <dbReference type="ARBA" id="ARBA00004477"/>
    </source>
</evidence>
<comment type="similarity">
    <text evidence="2">Belongs to the peptidase U48 family.</text>
</comment>
<dbReference type="Proteomes" id="UP000759537">
    <property type="component" value="Unassembled WGS sequence"/>
</dbReference>
<evidence type="ECO:0000256" key="2">
    <source>
        <dbReference type="ARBA" id="ARBA00006897"/>
    </source>
</evidence>
<accession>A0A9P5N2B2</accession>
<evidence type="ECO:0000259" key="12">
    <source>
        <dbReference type="Pfam" id="PF02517"/>
    </source>
</evidence>
<feature type="domain" description="CAAX prenyl protease 2/Lysostaphin resistance protein A-like" evidence="12">
    <location>
        <begin position="155"/>
        <end position="265"/>
    </location>
</feature>
<evidence type="ECO:0000256" key="9">
    <source>
        <dbReference type="ARBA" id="ARBA00047280"/>
    </source>
</evidence>
<sequence>MFASQATTAPLSLRGAHLLNAVLTLGYVLPLYFSKYTRLSFSKTPENDGTRSKGVSERWRDDPAVIKARLSSVSLSTIASLCLVGYIIDTGLSNALGRRWDTTALYLGFSLGNRNLPVYVVTPALFLGPLYGRYLSRDLPFMAHWSFNERKNAFGWVGIRNYIVGPISEELVWRSCLVSAYRLAGASSAFLVFFTPVSFGSAHLHHVWEIYNMHGGTRQALRRAIVLALFQFTYTTLFGFHSAFLFLRTSSLLPSVSAHIFCNFMGFPQLQAELRWHPHRRRRTLNLSSCFTPWVDLYAIQKLCLRIVLA</sequence>
<keyword evidence="3" id="KW-0645">Protease</keyword>
<evidence type="ECO:0000256" key="3">
    <source>
        <dbReference type="ARBA" id="ARBA00022670"/>
    </source>
</evidence>
<evidence type="ECO:0000256" key="5">
    <source>
        <dbReference type="ARBA" id="ARBA00022801"/>
    </source>
</evidence>
<dbReference type="GO" id="GO:0004222">
    <property type="term" value="F:metalloendopeptidase activity"/>
    <property type="evidence" value="ECO:0007669"/>
    <property type="project" value="InterPro"/>
</dbReference>
<dbReference type="InterPro" id="IPR039731">
    <property type="entry name" value="Rce1"/>
</dbReference>
<name>A0A9P5N2B2_9AGAM</name>
<feature type="transmembrane region" description="Helical" evidence="11">
    <location>
        <begin position="68"/>
        <end position="88"/>
    </location>
</feature>
<dbReference type="Pfam" id="PF02517">
    <property type="entry name" value="Rce1-like"/>
    <property type="match status" value="1"/>
</dbReference>
<dbReference type="GO" id="GO:0071586">
    <property type="term" value="P:CAAX-box protein processing"/>
    <property type="evidence" value="ECO:0007669"/>
    <property type="project" value="InterPro"/>
</dbReference>
<evidence type="ECO:0000256" key="7">
    <source>
        <dbReference type="ARBA" id="ARBA00022989"/>
    </source>
</evidence>
<keyword evidence="4 11" id="KW-0812">Transmembrane</keyword>
<feature type="transmembrane region" description="Helical" evidence="11">
    <location>
        <begin position="183"/>
        <end position="204"/>
    </location>
</feature>
<keyword evidence="14" id="KW-1185">Reference proteome</keyword>
<proteinExistence type="inferred from homology"/>
<dbReference type="PANTHER" id="PTHR13046">
    <property type="entry name" value="PROTEASE U48 CAAX PRENYL PROTEASE RCE1"/>
    <property type="match status" value="1"/>
</dbReference>
<evidence type="ECO:0000256" key="8">
    <source>
        <dbReference type="ARBA" id="ARBA00023136"/>
    </source>
</evidence>
<evidence type="ECO:0000256" key="6">
    <source>
        <dbReference type="ARBA" id="ARBA00022824"/>
    </source>
</evidence>
<reference evidence="13" key="2">
    <citation type="journal article" date="2020" name="Nat. Commun.">
        <title>Large-scale genome sequencing of mycorrhizal fungi provides insights into the early evolution of symbiotic traits.</title>
        <authorList>
            <person name="Miyauchi S."/>
            <person name="Kiss E."/>
            <person name="Kuo A."/>
            <person name="Drula E."/>
            <person name="Kohler A."/>
            <person name="Sanchez-Garcia M."/>
            <person name="Morin E."/>
            <person name="Andreopoulos B."/>
            <person name="Barry K.W."/>
            <person name="Bonito G."/>
            <person name="Buee M."/>
            <person name="Carver A."/>
            <person name="Chen C."/>
            <person name="Cichocki N."/>
            <person name="Clum A."/>
            <person name="Culley D."/>
            <person name="Crous P.W."/>
            <person name="Fauchery L."/>
            <person name="Girlanda M."/>
            <person name="Hayes R.D."/>
            <person name="Keri Z."/>
            <person name="LaButti K."/>
            <person name="Lipzen A."/>
            <person name="Lombard V."/>
            <person name="Magnuson J."/>
            <person name="Maillard F."/>
            <person name="Murat C."/>
            <person name="Nolan M."/>
            <person name="Ohm R.A."/>
            <person name="Pangilinan J."/>
            <person name="Pereira M.F."/>
            <person name="Perotto S."/>
            <person name="Peter M."/>
            <person name="Pfister S."/>
            <person name="Riley R."/>
            <person name="Sitrit Y."/>
            <person name="Stielow J.B."/>
            <person name="Szollosi G."/>
            <person name="Zifcakova L."/>
            <person name="Stursova M."/>
            <person name="Spatafora J.W."/>
            <person name="Tedersoo L."/>
            <person name="Vaario L.M."/>
            <person name="Yamada A."/>
            <person name="Yan M."/>
            <person name="Wang P."/>
            <person name="Xu J."/>
            <person name="Bruns T."/>
            <person name="Baldrian P."/>
            <person name="Vilgalys R."/>
            <person name="Dunand C."/>
            <person name="Henrissat B."/>
            <person name="Grigoriev I.V."/>
            <person name="Hibbett D."/>
            <person name="Nagy L.G."/>
            <person name="Martin F.M."/>
        </authorList>
    </citation>
    <scope>NUCLEOTIDE SEQUENCE</scope>
    <source>
        <strain evidence="13">Prilba</strain>
    </source>
</reference>
<dbReference type="InterPro" id="IPR003675">
    <property type="entry name" value="Rce1/LyrA-like_dom"/>
</dbReference>
<keyword evidence="5" id="KW-0378">Hydrolase</keyword>
<evidence type="ECO:0000313" key="13">
    <source>
        <dbReference type="EMBL" id="KAF8484790.1"/>
    </source>
</evidence>
<dbReference type="PANTHER" id="PTHR13046:SF0">
    <property type="entry name" value="CAAX PRENYL PROTEASE 2"/>
    <property type="match status" value="1"/>
</dbReference>
<evidence type="ECO:0000313" key="14">
    <source>
        <dbReference type="Proteomes" id="UP000759537"/>
    </source>
</evidence>
<organism evidence="13 14">
    <name type="scientific">Russula ochroleuca</name>
    <dbReference type="NCBI Taxonomy" id="152965"/>
    <lineage>
        <taxon>Eukaryota</taxon>
        <taxon>Fungi</taxon>
        <taxon>Dikarya</taxon>
        <taxon>Basidiomycota</taxon>
        <taxon>Agaricomycotina</taxon>
        <taxon>Agaricomycetes</taxon>
        <taxon>Russulales</taxon>
        <taxon>Russulaceae</taxon>
        <taxon>Russula</taxon>
    </lineage>
</organism>
<dbReference type="AlphaFoldDB" id="A0A9P5N2B2"/>
<comment type="catalytic activity">
    <reaction evidence="9">
        <text>Hydrolyzes the peptide bond -P2-(S-farnesyl or geranylgeranyl)C-P1'-P2'-P3'-COOH where P1' and P2' are amino acids with aliphatic sidechains and P3' is any C-terminal residue.</text>
        <dbReference type="EC" id="3.4.26.1"/>
    </reaction>
</comment>
<dbReference type="EMBL" id="WHVB01000003">
    <property type="protein sequence ID" value="KAF8484790.1"/>
    <property type="molecule type" value="Genomic_DNA"/>
</dbReference>
<evidence type="ECO:0000256" key="10">
    <source>
        <dbReference type="ARBA" id="ARBA00049729"/>
    </source>
</evidence>
<protein>
    <recommendedName>
        <fullName evidence="10">intramembrane prenyl-peptidase Rce1</fullName>
        <ecNumber evidence="10">3.4.26.1</ecNumber>
    </recommendedName>
</protein>
<feature type="transmembrane region" description="Helical" evidence="11">
    <location>
        <begin position="224"/>
        <end position="247"/>
    </location>
</feature>
<comment type="subcellular location">
    <subcellularLocation>
        <location evidence="1">Endoplasmic reticulum membrane</location>
        <topology evidence="1">Multi-pass membrane protein</topology>
    </subcellularLocation>
</comment>
<gene>
    <name evidence="13" type="ORF">DFH94DRAFT_716098</name>
</gene>
<keyword evidence="6" id="KW-0256">Endoplasmic reticulum</keyword>
<keyword evidence="7 11" id="KW-1133">Transmembrane helix</keyword>
<reference evidence="13" key="1">
    <citation type="submission" date="2019-10" db="EMBL/GenBank/DDBJ databases">
        <authorList>
            <consortium name="DOE Joint Genome Institute"/>
            <person name="Kuo A."/>
            <person name="Miyauchi S."/>
            <person name="Kiss E."/>
            <person name="Drula E."/>
            <person name="Kohler A."/>
            <person name="Sanchez-Garcia M."/>
            <person name="Andreopoulos B."/>
            <person name="Barry K.W."/>
            <person name="Bonito G."/>
            <person name="Buee M."/>
            <person name="Carver A."/>
            <person name="Chen C."/>
            <person name="Cichocki N."/>
            <person name="Clum A."/>
            <person name="Culley D."/>
            <person name="Crous P.W."/>
            <person name="Fauchery L."/>
            <person name="Girlanda M."/>
            <person name="Hayes R."/>
            <person name="Keri Z."/>
            <person name="LaButti K."/>
            <person name="Lipzen A."/>
            <person name="Lombard V."/>
            <person name="Magnuson J."/>
            <person name="Maillard F."/>
            <person name="Morin E."/>
            <person name="Murat C."/>
            <person name="Nolan M."/>
            <person name="Ohm R."/>
            <person name="Pangilinan J."/>
            <person name="Pereira M."/>
            <person name="Perotto S."/>
            <person name="Peter M."/>
            <person name="Riley R."/>
            <person name="Sitrit Y."/>
            <person name="Stielow B."/>
            <person name="Szollosi G."/>
            <person name="Zifcakova L."/>
            <person name="Stursova M."/>
            <person name="Spatafora J.W."/>
            <person name="Tedersoo L."/>
            <person name="Vaario L.-M."/>
            <person name="Yamada A."/>
            <person name="Yan M."/>
            <person name="Wang P."/>
            <person name="Xu J."/>
            <person name="Bruns T."/>
            <person name="Baldrian P."/>
            <person name="Vilgalys R."/>
            <person name="Henrissat B."/>
            <person name="Grigoriev I.V."/>
            <person name="Hibbett D."/>
            <person name="Nagy L.G."/>
            <person name="Martin F.M."/>
        </authorList>
    </citation>
    <scope>NUCLEOTIDE SEQUENCE</scope>
    <source>
        <strain evidence="13">Prilba</strain>
    </source>
</reference>
<feature type="transmembrane region" description="Helical" evidence="11">
    <location>
        <begin position="116"/>
        <end position="135"/>
    </location>
</feature>
<dbReference type="EC" id="3.4.26.1" evidence="10"/>